<evidence type="ECO:0000313" key="6">
    <source>
        <dbReference type="Proteomes" id="UP000612362"/>
    </source>
</evidence>
<name>A0A8J3I896_9CHLR</name>
<dbReference type="EMBL" id="BNJF01000003">
    <property type="protein sequence ID" value="GHO47209.1"/>
    <property type="molecule type" value="Genomic_DNA"/>
</dbReference>
<protein>
    <recommendedName>
        <fullName evidence="4">Response regulatory domain-containing protein</fullName>
    </recommendedName>
</protein>
<evidence type="ECO:0000256" key="3">
    <source>
        <dbReference type="SAM" id="MobiDB-lite"/>
    </source>
</evidence>
<evidence type="ECO:0000313" key="5">
    <source>
        <dbReference type="EMBL" id="GHO47209.1"/>
    </source>
</evidence>
<dbReference type="RefSeq" id="WP_220196545.1">
    <property type="nucleotide sequence ID" value="NZ_BNJF01000003.1"/>
</dbReference>
<evidence type="ECO:0000259" key="4">
    <source>
        <dbReference type="PROSITE" id="PS50110"/>
    </source>
</evidence>
<dbReference type="PROSITE" id="PS50110">
    <property type="entry name" value="RESPONSE_REGULATORY"/>
    <property type="match status" value="1"/>
</dbReference>
<dbReference type="Gene3D" id="3.40.50.2300">
    <property type="match status" value="1"/>
</dbReference>
<dbReference type="GO" id="GO:0000160">
    <property type="term" value="P:phosphorelay signal transduction system"/>
    <property type="evidence" value="ECO:0007669"/>
    <property type="project" value="InterPro"/>
</dbReference>
<dbReference type="InterPro" id="IPR050595">
    <property type="entry name" value="Bact_response_regulator"/>
</dbReference>
<dbReference type="PANTHER" id="PTHR44591:SF3">
    <property type="entry name" value="RESPONSE REGULATORY DOMAIN-CONTAINING PROTEIN"/>
    <property type="match status" value="1"/>
</dbReference>
<feature type="domain" description="Response regulatory" evidence="4">
    <location>
        <begin position="26"/>
        <end position="145"/>
    </location>
</feature>
<keyword evidence="6" id="KW-1185">Reference proteome</keyword>
<dbReference type="Pfam" id="PF00072">
    <property type="entry name" value="Response_reg"/>
    <property type="match status" value="1"/>
</dbReference>
<dbReference type="SUPFAM" id="SSF52172">
    <property type="entry name" value="CheY-like"/>
    <property type="match status" value="1"/>
</dbReference>
<proteinExistence type="predicted"/>
<gene>
    <name evidence="5" type="ORF">KSX_53720</name>
</gene>
<comment type="caution">
    <text evidence="2">Lacks conserved residue(s) required for the propagation of feature annotation.</text>
</comment>
<dbReference type="InterPro" id="IPR001789">
    <property type="entry name" value="Sig_transdc_resp-reg_receiver"/>
</dbReference>
<dbReference type="PANTHER" id="PTHR44591">
    <property type="entry name" value="STRESS RESPONSE REGULATOR PROTEIN 1"/>
    <property type="match status" value="1"/>
</dbReference>
<feature type="region of interest" description="Disordered" evidence="3">
    <location>
        <begin position="152"/>
        <end position="174"/>
    </location>
</feature>
<evidence type="ECO:0000256" key="1">
    <source>
        <dbReference type="ARBA" id="ARBA00022553"/>
    </source>
</evidence>
<organism evidence="5 6">
    <name type="scientific">Ktedonospora formicarum</name>
    <dbReference type="NCBI Taxonomy" id="2778364"/>
    <lineage>
        <taxon>Bacteria</taxon>
        <taxon>Bacillati</taxon>
        <taxon>Chloroflexota</taxon>
        <taxon>Ktedonobacteria</taxon>
        <taxon>Ktedonobacterales</taxon>
        <taxon>Ktedonobacteraceae</taxon>
        <taxon>Ktedonospora</taxon>
    </lineage>
</organism>
<evidence type="ECO:0000256" key="2">
    <source>
        <dbReference type="PROSITE-ProRule" id="PRU00169"/>
    </source>
</evidence>
<comment type="caution">
    <text evidence="5">The sequence shown here is derived from an EMBL/GenBank/DDBJ whole genome shotgun (WGS) entry which is preliminary data.</text>
</comment>
<accession>A0A8J3I896</accession>
<dbReference type="SMART" id="SM00448">
    <property type="entry name" value="REC"/>
    <property type="match status" value="1"/>
</dbReference>
<reference evidence="5" key="1">
    <citation type="submission" date="2020-10" db="EMBL/GenBank/DDBJ databases">
        <title>Taxonomic study of unclassified bacteria belonging to the class Ktedonobacteria.</title>
        <authorList>
            <person name="Yabe S."/>
            <person name="Wang C.M."/>
            <person name="Zheng Y."/>
            <person name="Sakai Y."/>
            <person name="Cavaletti L."/>
            <person name="Monciardini P."/>
            <person name="Donadio S."/>
        </authorList>
    </citation>
    <scope>NUCLEOTIDE SEQUENCE</scope>
    <source>
        <strain evidence="5">SOSP1-1</strain>
    </source>
</reference>
<dbReference type="Proteomes" id="UP000612362">
    <property type="component" value="Unassembled WGS sequence"/>
</dbReference>
<keyword evidence="1" id="KW-0597">Phosphoprotein</keyword>
<sequence length="174" mass="19489">MSEREKESRKHCSASDERKSSQWLVRVMVIDASSTIREMVETCLRSEGFVVQSFSTGVEAMQRLRQPDVVVPDLIVLNSVLPDVSGYGVVQYIMTKPQFTHTLILMLMHHNGVVDRLKARLAGSKSCLAIPFVSQYLLQVILKMLSSLSATSSGKSTSIRDEMNHESSPPYVVW</sequence>
<dbReference type="AlphaFoldDB" id="A0A8J3I896"/>
<dbReference type="InterPro" id="IPR011006">
    <property type="entry name" value="CheY-like_superfamily"/>
</dbReference>